<dbReference type="PROSITE" id="PS00061">
    <property type="entry name" value="ADH_SHORT"/>
    <property type="match status" value="1"/>
</dbReference>
<evidence type="ECO:0000256" key="2">
    <source>
        <dbReference type="ARBA" id="ARBA00023002"/>
    </source>
</evidence>
<dbReference type="InterPro" id="IPR036291">
    <property type="entry name" value="NAD(P)-bd_dom_sf"/>
</dbReference>
<dbReference type="Proteomes" id="UP000503339">
    <property type="component" value="Chromosome"/>
</dbReference>
<dbReference type="RefSeq" id="WP_064992084.1">
    <property type="nucleotide sequence ID" value="NZ_CP033361.1"/>
</dbReference>
<dbReference type="PRINTS" id="PR00080">
    <property type="entry name" value="SDRFAMILY"/>
</dbReference>
<dbReference type="InterPro" id="IPR020904">
    <property type="entry name" value="Sc_DH/Rdtase_CS"/>
</dbReference>
<proteinExistence type="inferred from homology"/>
<dbReference type="GO" id="GO:0016491">
    <property type="term" value="F:oxidoreductase activity"/>
    <property type="evidence" value="ECO:0007669"/>
    <property type="project" value="UniProtKB-KW"/>
</dbReference>
<dbReference type="FunFam" id="3.40.50.720:FF:000084">
    <property type="entry name" value="Short-chain dehydrogenase reductase"/>
    <property type="match status" value="1"/>
</dbReference>
<dbReference type="Gene3D" id="3.40.50.720">
    <property type="entry name" value="NAD(P)-binding Rossmann-like Domain"/>
    <property type="match status" value="1"/>
</dbReference>
<dbReference type="EMBL" id="CP033361">
    <property type="protein sequence ID" value="QKC75832.1"/>
    <property type="molecule type" value="Genomic_DNA"/>
</dbReference>
<dbReference type="SMART" id="SM00822">
    <property type="entry name" value="PKS_KR"/>
    <property type="match status" value="1"/>
</dbReference>
<dbReference type="PANTHER" id="PTHR43639">
    <property type="entry name" value="OXIDOREDUCTASE, SHORT-CHAIN DEHYDROGENASE/REDUCTASE FAMILY (AFU_ORTHOLOGUE AFUA_5G02870)"/>
    <property type="match status" value="1"/>
</dbReference>
<reference evidence="4 5" key="1">
    <citation type="submission" date="2018-10" db="EMBL/GenBank/DDBJ databases">
        <authorList>
            <person name="Perry B.J."/>
            <person name="Sullivan J.T."/>
            <person name="Murphy R.J.T."/>
            <person name="Ramsay J.P."/>
            <person name="Ronson C.W."/>
        </authorList>
    </citation>
    <scope>NUCLEOTIDE SEQUENCE [LARGE SCALE GENOMIC DNA]</scope>
    <source>
        <strain evidence="4 5">NZP2014</strain>
    </source>
</reference>
<evidence type="ECO:0000313" key="4">
    <source>
        <dbReference type="EMBL" id="QKC75832.1"/>
    </source>
</evidence>
<dbReference type="PRINTS" id="PR00081">
    <property type="entry name" value="GDHRDH"/>
</dbReference>
<dbReference type="KEGG" id="merd:EB233_09990"/>
<keyword evidence="5" id="KW-1185">Reference proteome</keyword>
<organism evidence="4 5">
    <name type="scientific">Mesorhizobium erdmanii</name>
    <dbReference type="NCBI Taxonomy" id="1777866"/>
    <lineage>
        <taxon>Bacteria</taxon>
        <taxon>Pseudomonadati</taxon>
        <taxon>Pseudomonadota</taxon>
        <taxon>Alphaproteobacteria</taxon>
        <taxon>Hyphomicrobiales</taxon>
        <taxon>Phyllobacteriaceae</taxon>
        <taxon>Mesorhizobium</taxon>
    </lineage>
</organism>
<dbReference type="PANTHER" id="PTHR43639:SF1">
    <property type="entry name" value="SHORT-CHAIN DEHYDROGENASE_REDUCTASE FAMILY PROTEIN"/>
    <property type="match status" value="1"/>
</dbReference>
<protein>
    <submittedName>
        <fullName evidence="4">3-ketoacyl-ACP reductase</fullName>
    </submittedName>
</protein>
<dbReference type="Pfam" id="PF13561">
    <property type="entry name" value="adh_short_C2"/>
    <property type="match status" value="1"/>
</dbReference>
<dbReference type="AlphaFoldDB" id="A0A6M7UG31"/>
<dbReference type="NCBIfam" id="NF009386">
    <property type="entry name" value="PRK12745.1"/>
    <property type="match status" value="1"/>
</dbReference>
<name>A0A6M7UG31_9HYPH</name>
<keyword evidence="2" id="KW-0560">Oxidoreductase</keyword>
<gene>
    <name evidence="4" type="ORF">EB233_09990</name>
</gene>
<dbReference type="InterPro" id="IPR057326">
    <property type="entry name" value="KR_dom"/>
</dbReference>
<accession>A0A6M7UG31</accession>
<evidence type="ECO:0000259" key="3">
    <source>
        <dbReference type="SMART" id="SM00822"/>
    </source>
</evidence>
<dbReference type="InterPro" id="IPR002347">
    <property type="entry name" value="SDR_fam"/>
</dbReference>
<evidence type="ECO:0000313" key="5">
    <source>
        <dbReference type="Proteomes" id="UP000503339"/>
    </source>
</evidence>
<dbReference type="SUPFAM" id="SSF51735">
    <property type="entry name" value="NAD(P)-binding Rossmann-fold domains"/>
    <property type="match status" value="1"/>
</dbReference>
<comment type="similarity">
    <text evidence="1">Belongs to the short-chain dehydrogenases/reductases (SDR) family.</text>
</comment>
<feature type="domain" description="Ketoreductase" evidence="3">
    <location>
        <begin position="4"/>
        <end position="186"/>
    </location>
</feature>
<evidence type="ECO:0000256" key="1">
    <source>
        <dbReference type="ARBA" id="ARBA00006484"/>
    </source>
</evidence>
<sequence length="253" mass="26300">MTRPAAIVTGGARGIGLACAEALADSDFDILVADLAEQAPDRLAADIAGRGAKFAYIKCDIANLNDHAVLVDAAMRAFGRIDCLVNNAGVGAVVRGDLLELKPENFDRTLGINLRGTVFLSQAVAKAMLATPGDHPKSIITITSVSAEMASPERPDYCVSKAGLSMWVKNLALRLAPEDIGVFELRPGIIRTDMTGGVSAKYDALIDSGLVPAKRWGEASDIGAVVATLAAGRLGFSTGSIINVDGALSVPRL</sequence>